<evidence type="ECO:0000313" key="2">
    <source>
        <dbReference type="Proteomes" id="UP000285092"/>
    </source>
</evidence>
<evidence type="ECO:0008006" key="3">
    <source>
        <dbReference type="Google" id="ProtNLM"/>
    </source>
</evidence>
<dbReference type="SUPFAM" id="SSF48452">
    <property type="entry name" value="TPR-like"/>
    <property type="match status" value="1"/>
</dbReference>
<dbReference type="InterPro" id="IPR011990">
    <property type="entry name" value="TPR-like_helical_dom_sf"/>
</dbReference>
<organism evidence="1 2">
    <name type="scientific">Pelagerythrobacter aerophilus</name>
    <dbReference type="NCBI Taxonomy" id="2306995"/>
    <lineage>
        <taxon>Bacteria</taxon>
        <taxon>Pseudomonadati</taxon>
        <taxon>Pseudomonadota</taxon>
        <taxon>Alphaproteobacteria</taxon>
        <taxon>Sphingomonadales</taxon>
        <taxon>Erythrobacteraceae</taxon>
        <taxon>Pelagerythrobacter</taxon>
    </lineage>
</organism>
<protein>
    <recommendedName>
        <fullName evidence="3">Tetratricopeptide repeat protein</fullName>
    </recommendedName>
</protein>
<gene>
    <name evidence="1" type="ORF">D2V04_14165</name>
</gene>
<sequence length="109" mass="12259">MLAQGGAALDVASEELIAERNEVAIERIEANDRLDRDDPARLINLGIAHAREGRVQEARQMFRKVAGSDAAMRLELTGGEWVDSRDLARRALRMLDRGEFANHSRMTMR</sequence>
<keyword evidence="2" id="KW-1185">Reference proteome</keyword>
<dbReference type="Gene3D" id="1.25.40.10">
    <property type="entry name" value="Tetratricopeptide repeat domain"/>
    <property type="match status" value="1"/>
</dbReference>
<accession>A0A418NCD8</accession>
<dbReference type="AlphaFoldDB" id="A0A418NCD8"/>
<reference evidence="1 2" key="1">
    <citation type="submission" date="2018-08" db="EMBL/GenBank/DDBJ databases">
        <title>Altererythrobacter sp.Ery1 and Ery12, the genome sequencing of novel strains in genus Alterythrobacter.</title>
        <authorList>
            <person name="Cheng H."/>
            <person name="Wu Y.-H."/>
            <person name="Fang C."/>
            <person name="Xu X.-W."/>
        </authorList>
    </citation>
    <scope>NUCLEOTIDE SEQUENCE [LARGE SCALE GENOMIC DNA]</scope>
    <source>
        <strain evidence="1 2">Ery1</strain>
    </source>
</reference>
<evidence type="ECO:0000313" key="1">
    <source>
        <dbReference type="EMBL" id="RIV75452.1"/>
    </source>
</evidence>
<dbReference type="EMBL" id="QXFK01000019">
    <property type="protein sequence ID" value="RIV75452.1"/>
    <property type="molecule type" value="Genomic_DNA"/>
</dbReference>
<comment type="caution">
    <text evidence="1">The sequence shown here is derived from an EMBL/GenBank/DDBJ whole genome shotgun (WGS) entry which is preliminary data.</text>
</comment>
<name>A0A418NCD8_9SPHN</name>
<proteinExistence type="predicted"/>
<dbReference type="Proteomes" id="UP000285092">
    <property type="component" value="Unassembled WGS sequence"/>
</dbReference>